<dbReference type="EMBL" id="CM001218">
    <property type="protein sequence ID" value="KEH37597.1"/>
    <property type="molecule type" value="Genomic_DNA"/>
</dbReference>
<accession>A0A072V6X7</accession>
<dbReference type="AlphaFoldDB" id="A0A072V6X7"/>
<evidence type="ECO:0000256" key="1">
    <source>
        <dbReference type="SAM" id="SignalP"/>
    </source>
</evidence>
<keyword evidence="1" id="KW-0732">Signal</keyword>
<sequence>MTMCEIKTFVSIFMMMMLVVSHADDSPLPSSSPHISISEIICFGKCGVQCSNLLGEIQSFVACFAGCGYTCLDVTSKSAYDCATSCAISNTINDNIDARGVNLIVNSCLEDCKNK</sequence>
<protein>
    <submittedName>
        <fullName evidence="2">Thionin related (TAP1)</fullName>
    </submittedName>
</protein>
<reference evidence="3" key="3">
    <citation type="submission" date="2015-04" db="UniProtKB">
        <authorList>
            <consortium name="EnsemblPlants"/>
        </authorList>
    </citation>
    <scope>IDENTIFICATION</scope>
    <source>
        <strain evidence="3">cv. Jemalong A17</strain>
    </source>
</reference>
<dbReference type="HOGENOM" id="CLU_164291_1_0_1"/>
<feature type="chain" id="PRO_5014500324" evidence="1">
    <location>
        <begin position="24"/>
        <end position="115"/>
    </location>
</feature>
<keyword evidence="4" id="KW-1185">Reference proteome</keyword>
<dbReference type="PaxDb" id="3880-AES65546"/>
<organism evidence="2 4">
    <name type="scientific">Medicago truncatula</name>
    <name type="common">Barrel medic</name>
    <name type="synonym">Medicago tribuloides</name>
    <dbReference type="NCBI Taxonomy" id="3880"/>
    <lineage>
        <taxon>Eukaryota</taxon>
        <taxon>Viridiplantae</taxon>
        <taxon>Streptophyta</taxon>
        <taxon>Embryophyta</taxon>
        <taxon>Tracheophyta</taxon>
        <taxon>Spermatophyta</taxon>
        <taxon>Magnoliopsida</taxon>
        <taxon>eudicotyledons</taxon>
        <taxon>Gunneridae</taxon>
        <taxon>Pentapetalae</taxon>
        <taxon>rosids</taxon>
        <taxon>fabids</taxon>
        <taxon>Fabales</taxon>
        <taxon>Fabaceae</taxon>
        <taxon>Papilionoideae</taxon>
        <taxon>50 kb inversion clade</taxon>
        <taxon>NPAAA clade</taxon>
        <taxon>Hologalegina</taxon>
        <taxon>IRL clade</taxon>
        <taxon>Trifolieae</taxon>
        <taxon>Medicago</taxon>
    </lineage>
</organism>
<name>A0A072V6X7_MEDTR</name>
<dbReference type="Proteomes" id="UP000002051">
    <property type="component" value="Chromosome 2"/>
</dbReference>
<feature type="signal peptide" evidence="1">
    <location>
        <begin position="1"/>
        <end position="23"/>
    </location>
</feature>
<evidence type="ECO:0000313" key="3">
    <source>
        <dbReference type="EnsemblPlants" id="KEH37597"/>
    </source>
</evidence>
<evidence type="ECO:0000313" key="4">
    <source>
        <dbReference type="Proteomes" id="UP000002051"/>
    </source>
</evidence>
<reference evidence="2 4" key="2">
    <citation type="journal article" date="2014" name="BMC Genomics">
        <title>An improved genome release (version Mt4.0) for the model legume Medicago truncatula.</title>
        <authorList>
            <person name="Tang H."/>
            <person name="Krishnakumar V."/>
            <person name="Bidwell S."/>
            <person name="Rosen B."/>
            <person name="Chan A."/>
            <person name="Zhou S."/>
            <person name="Gentzbittel L."/>
            <person name="Childs K.L."/>
            <person name="Yandell M."/>
            <person name="Gundlach H."/>
            <person name="Mayer K.F."/>
            <person name="Schwartz D.C."/>
            <person name="Town C.D."/>
        </authorList>
    </citation>
    <scope>GENOME REANNOTATION</scope>
    <source>
        <strain evidence="2">A17</strain>
        <strain evidence="3 4">cv. Jemalong A17</strain>
    </source>
</reference>
<gene>
    <name evidence="2" type="ordered locus">MTR_2g042183</name>
</gene>
<evidence type="ECO:0000313" key="2">
    <source>
        <dbReference type="EMBL" id="KEH37597.1"/>
    </source>
</evidence>
<proteinExistence type="predicted"/>
<dbReference type="EnsemblPlants" id="KEH37597">
    <property type="protein sequence ID" value="KEH37597"/>
    <property type="gene ID" value="MTR_2g042183"/>
</dbReference>
<reference evidence="2 4" key="1">
    <citation type="journal article" date="2011" name="Nature">
        <title>The Medicago genome provides insight into the evolution of rhizobial symbioses.</title>
        <authorList>
            <person name="Young N.D."/>
            <person name="Debelle F."/>
            <person name="Oldroyd G.E."/>
            <person name="Geurts R."/>
            <person name="Cannon S.B."/>
            <person name="Udvardi M.K."/>
            <person name="Benedito V.A."/>
            <person name="Mayer K.F."/>
            <person name="Gouzy J."/>
            <person name="Schoof H."/>
            <person name="Van de Peer Y."/>
            <person name="Proost S."/>
            <person name="Cook D.R."/>
            <person name="Meyers B.C."/>
            <person name="Spannagl M."/>
            <person name="Cheung F."/>
            <person name="De Mita S."/>
            <person name="Krishnakumar V."/>
            <person name="Gundlach H."/>
            <person name="Zhou S."/>
            <person name="Mudge J."/>
            <person name="Bharti A.K."/>
            <person name="Murray J.D."/>
            <person name="Naoumkina M.A."/>
            <person name="Rosen B."/>
            <person name="Silverstein K.A."/>
            <person name="Tang H."/>
            <person name="Rombauts S."/>
            <person name="Zhao P.X."/>
            <person name="Zhou P."/>
            <person name="Barbe V."/>
            <person name="Bardou P."/>
            <person name="Bechner M."/>
            <person name="Bellec A."/>
            <person name="Berger A."/>
            <person name="Berges H."/>
            <person name="Bidwell S."/>
            <person name="Bisseling T."/>
            <person name="Choisne N."/>
            <person name="Couloux A."/>
            <person name="Denny R."/>
            <person name="Deshpande S."/>
            <person name="Dai X."/>
            <person name="Doyle J.J."/>
            <person name="Dudez A.M."/>
            <person name="Farmer A.D."/>
            <person name="Fouteau S."/>
            <person name="Franken C."/>
            <person name="Gibelin C."/>
            <person name="Gish J."/>
            <person name="Goldstein S."/>
            <person name="Gonzalez A.J."/>
            <person name="Green P.J."/>
            <person name="Hallab A."/>
            <person name="Hartog M."/>
            <person name="Hua A."/>
            <person name="Humphray S.J."/>
            <person name="Jeong D.H."/>
            <person name="Jing Y."/>
            <person name="Jocker A."/>
            <person name="Kenton S.M."/>
            <person name="Kim D.J."/>
            <person name="Klee K."/>
            <person name="Lai H."/>
            <person name="Lang C."/>
            <person name="Lin S."/>
            <person name="Macmil S.L."/>
            <person name="Magdelenat G."/>
            <person name="Matthews L."/>
            <person name="McCorrison J."/>
            <person name="Monaghan E.L."/>
            <person name="Mun J.H."/>
            <person name="Najar F.Z."/>
            <person name="Nicholson C."/>
            <person name="Noirot C."/>
            <person name="O'Bleness M."/>
            <person name="Paule C.R."/>
            <person name="Poulain J."/>
            <person name="Prion F."/>
            <person name="Qin B."/>
            <person name="Qu C."/>
            <person name="Retzel E.F."/>
            <person name="Riddle C."/>
            <person name="Sallet E."/>
            <person name="Samain S."/>
            <person name="Samson N."/>
            <person name="Sanders I."/>
            <person name="Saurat O."/>
            <person name="Scarpelli C."/>
            <person name="Schiex T."/>
            <person name="Segurens B."/>
            <person name="Severin A.J."/>
            <person name="Sherrier D.J."/>
            <person name="Shi R."/>
            <person name="Sims S."/>
            <person name="Singer S.R."/>
            <person name="Sinharoy S."/>
            <person name="Sterck L."/>
            <person name="Viollet A."/>
            <person name="Wang B.B."/>
            <person name="Wang K."/>
            <person name="Wang M."/>
            <person name="Wang X."/>
            <person name="Warfsmann J."/>
            <person name="Weissenbach J."/>
            <person name="White D.D."/>
            <person name="White J.D."/>
            <person name="Wiley G.B."/>
            <person name="Wincker P."/>
            <person name="Xing Y."/>
            <person name="Yang L."/>
            <person name="Yao Z."/>
            <person name="Ying F."/>
            <person name="Zhai J."/>
            <person name="Zhou L."/>
            <person name="Zuber A."/>
            <person name="Denarie J."/>
            <person name="Dixon R.A."/>
            <person name="May G.D."/>
            <person name="Schwartz D.C."/>
            <person name="Rogers J."/>
            <person name="Quetier F."/>
            <person name="Town C.D."/>
            <person name="Roe B.A."/>
        </authorList>
    </citation>
    <scope>NUCLEOTIDE SEQUENCE [LARGE SCALE GENOMIC DNA]</scope>
    <source>
        <strain evidence="2">A17</strain>
        <strain evidence="3 4">cv. Jemalong A17</strain>
    </source>
</reference>